<keyword evidence="2" id="KW-1185">Reference proteome</keyword>
<name>A0A9J5YM80_SOLCO</name>
<sequence length="317" mass="35997">MMLPNDPRSMKSLSIFNQPYFVSQYGHDQVFPSFITWYTNWTVELEYSGWPIKRIVLFQRKWFDPTSRATTLGSMRLMILLLLHKMLSKLCSLSSEDKSDGGCNQNKTVMRAVQCSSSSGCRSSVMNLEHPDHILEEVNKEDFNACSHQELDYSIKPYMVDKDKGKSKNPLIRKRNLRPTLEGPFGSPCLQTIHRHTQSHNASTHVAPQSGYTISTPTVVPSSVNTKHCYLFTSLAGSNIPSSSASQCNSLNTSSGSIRLSNLHIESNGSSLILPPPNTQMHIRSYQRQFSRLIIGAIRYKYDLIIFHLSFIYLYFN</sequence>
<proteinExistence type="predicted"/>
<gene>
    <name evidence="1" type="ORF">H5410_032875</name>
</gene>
<dbReference type="Proteomes" id="UP000824120">
    <property type="component" value="Chromosome 6"/>
</dbReference>
<comment type="caution">
    <text evidence="1">The sequence shown here is derived from an EMBL/GenBank/DDBJ whole genome shotgun (WGS) entry which is preliminary data.</text>
</comment>
<accession>A0A9J5YM80</accession>
<protein>
    <submittedName>
        <fullName evidence="1">Uncharacterized protein</fullName>
    </submittedName>
</protein>
<reference evidence="1 2" key="1">
    <citation type="submission" date="2020-09" db="EMBL/GenBank/DDBJ databases">
        <title>De no assembly of potato wild relative species, Solanum commersonii.</title>
        <authorList>
            <person name="Cho K."/>
        </authorList>
    </citation>
    <scope>NUCLEOTIDE SEQUENCE [LARGE SCALE GENOMIC DNA]</scope>
    <source>
        <strain evidence="1">LZ3.2</strain>
        <tissue evidence="1">Leaf</tissue>
    </source>
</reference>
<dbReference type="AlphaFoldDB" id="A0A9J5YM80"/>
<evidence type="ECO:0000313" key="2">
    <source>
        <dbReference type="Proteomes" id="UP000824120"/>
    </source>
</evidence>
<dbReference type="EMBL" id="JACXVP010000006">
    <property type="protein sequence ID" value="KAG5601505.1"/>
    <property type="molecule type" value="Genomic_DNA"/>
</dbReference>
<evidence type="ECO:0000313" key="1">
    <source>
        <dbReference type="EMBL" id="KAG5601505.1"/>
    </source>
</evidence>
<organism evidence="1 2">
    <name type="scientific">Solanum commersonii</name>
    <name type="common">Commerson's wild potato</name>
    <name type="synonym">Commerson's nightshade</name>
    <dbReference type="NCBI Taxonomy" id="4109"/>
    <lineage>
        <taxon>Eukaryota</taxon>
        <taxon>Viridiplantae</taxon>
        <taxon>Streptophyta</taxon>
        <taxon>Embryophyta</taxon>
        <taxon>Tracheophyta</taxon>
        <taxon>Spermatophyta</taxon>
        <taxon>Magnoliopsida</taxon>
        <taxon>eudicotyledons</taxon>
        <taxon>Gunneridae</taxon>
        <taxon>Pentapetalae</taxon>
        <taxon>asterids</taxon>
        <taxon>lamiids</taxon>
        <taxon>Solanales</taxon>
        <taxon>Solanaceae</taxon>
        <taxon>Solanoideae</taxon>
        <taxon>Solaneae</taxon>
        <taxon>Solanum</taxon>
    </lineage>
</organism>
<dbReference type="OrthoDB" id="1297366at2759"/>